<organism evidence="2">
    <name type="scientific">marine sediment metagenome</name>
    <dbReference type="NCBI Taxonomy" id="412755"/>
    <lineage>
        <taxon>unclassified sequences</taxon>
        <taxon>metagenomes</taxon>
        <taxon>ecological metagenomes</taxon>
    </lineage>
</organism>
<dbReference type="EMBL" id="BARV01029302">
    <property type="protein sequence ID" value="GAI43390.1"/>
    <property type="molecule type" value="Genomic_DNA"/>
</dbReference>
<proteinExistence type="predicted"/>
<comment type="caution">
    <text evidence="2">The sequence shown here is derived from an EMBL/GenBank/DDBJ whole genome shotgun (WGS) entry which is preliminary data.</text>
</comment>
<protein>
    <recommendedName>
        <fullName evidence="1">D-galactarate/Altronate dehydratase C-terminal domain-containing protein</fullName>
    </recommendedName>
</protein>
<evidence type="ECO:0000259" key="1">
    <source>
        <dbReference type="Pfam" id="PF20629"/>
    </source>
</evidence>
<dbReference type="AlphaFoldDB" id="X1PWZ5"/>
<evidence type="ECO:0000313" key="2">
    <source>
        <dbReference type="EMBL" id="GAI43390.1"/>
    </source>
</evidence>
<gene>
    <name evidence="2" type="ORF">S06H3_46747</name>
</gene>
<accession>X1PWZ5</accession>
<dbReference type="PANTHER" id="PTHR30536">
    <property type="entry name" value="ALTRONATE/GALACTARATE DEHYDRATASE"/>
    <property type="match status" value="1"/>
</dbReference>
<sequence length="202" mass="21618">AKRAADQKTAQRISQVAARMEKRMKDSGVDIRGSEPVPGNILGGITTLEEKSLGAIAKSGTTPIRGVLEWGERLEGKGLFFMDGSANTPQIFLGLAAAGAQIMSLNFGGGLPARFRSATAASCGGLPILPVIKILSSPKDSAEMEYFDIYAGTIIQGQELVSEVGQRLLKEIIAVASGKPTKLEMFRRYREVMEMYITGPVL</sequence>
<dbReference type="GO" id="GO:0019698">
    <property type="term" value="P:D-galacturonate catabolic process"/>
    <property type="evidence" value="ECO:0007669"/>
    <property type="project" value="TreeGrafter"/>
</dbReference>
<reference evidence="2" key="1">
    <citation type="journal article" date="2014" name="Front. Microbiol.">
        <title>High frequency of phylogenetically diverse reductive dehalogenase-homologous genes in deep subseafloor sedimentary metagenomes.</title>
        <authorList>
            <person name="Kawai M."/>
            <person name="Futagami T."/>
            <person name="Toyoda A."/>
            <person name="Takaki Y."/>
            <person name="Nishi S."/>
            <person name="Hori S."/>
            <person name="Arai W."/>
            <person name="Tsubouchi T."/>
            <person name="Morono Y."/>
            <person name="Uchiyama I."/>
            <person name="Ito T."/>
            <person name="Fujiyama A."/>
            <person name="Inagaki F."/>
            <person name="Takami H."/>
        </authorList>
    </citation>
    <scope>NUCLEOTIDE SEQUENCE</scope>
    <source>
        <strain evidence="2">Expedition CK06-06</strain>
    </source>
</reference>
<dbReference type="PANTHER" id="PTHR30536:SF5">
    <property type="entry name" value="ALTRONATE DEHYDRATASE"/>
    <property type="match status" value="1"/>
</dbReference>
<dbReference type="InterPro" id="IPR048332">
    <property type="entry name" value="GD_AH_C"/>
</dbReference>
<dbReference type="InterPro" id="IPR052172">
    <property type="entry name" value="UxaA_altronate/galactarate_dh"/>
</dbReference>
<feature type="non-terminal residue" evidence="2">
    <location>
        <position position="1"/>
    </location>
</feature>
<feature type="domain" description="D-galactarate/Altronate dehydratase C-terminal" evidence="1">
    <location>
        <begin position="1"/>
        <end position="191"/>
    </location>
</feature>
<dbReference type="Pfam" id="PF20629">
    <property type="entry name" value="GD_AH_C"/>
    <property type="match status" value="1"/>
</dbReference>
<name>X1PWZ5_9ZZZZ</name>